<sequence>MAETARGRRNGQARVIEAPARDSGRGALISIRQLPAALAGLLLWLGLLPAGLSWAADTGPAGGRVFLIAPGTPAPLADTRWFRTLADFANAVECVRPGDQVLLQGGSEFTGRLRLRECVDGGPAEGPLVVRGFNPGAPLDAGSPAPHAIVRAAPSAAELGLAWAAESAPAFRGKAIPHLRGRPLFKIGPFPRAVTQVFHGDERLPLASFPSSAPGSRSRYATFTAARGQDQGCPARACLTFAEPAAVAALRELSRLEGDGSMHAYAVVRSSPWSLARVAIAGVSADAGTVELRVAEPPHGPGRATANLPSGGHGAILMNSFAFLDEPGEWYYNPEDRHVYLVGRTSAPPPAAETRFALNEDTGAAQDDFGNAGIAFIGRGFAGGRAGGISSVRVEGLSVRQAAGSGIRVRKARSVEIVRNEARQAGLRGIAVNEAYGTVSVSGNRVQGSGTTGIGVHIAPVVEITGNTIEHVGTIGSQRMLEMDFAGIRLDGAYLSARIAANRIGDTGHAGIITMDPAPDPPGQPSAGKLEILDNEIARFCGMVNDCAGIYINGIGRDPLDAKVVAYGKRIAGNTITEPRVTLDGTPAGSGFPPGEGGMKPMGSWQKLVGAVYLDHRASYYEVTGNTVSGLYEPYSWIIRHRAIENSCSRALVDQCKRSAGDKAHACYSRPLNRCNRVAGP</sequence>
<dbReference type="EMBL" id="KF796604">
    <property type="protein sequence ID" value="AHN97896.1"/>
    <property type="molecule type" value="Genomic_DNA"/>
</dbReference>
<protein>
    <recommendedName>
        <fullName evidence="2">Right handed beta helix domain-containing protein</fullName>
    </recommendedName>
</protein>
<evidence type="ECO:0000313" key="3">
    <source>
        <dbReference type="EMBL" id="AHN97896.1"/>
    </source>
</evidence>
<dbReference type="PANTHER" id="PTHR36453:SF1">
    <property type="entry name" value="RIGHT HANDED BETA HELIX DOMAIN-CONTAINING PROTEIN"/>
    <property type="match status" value="1"/>
</dbReference>
<feature type="transmembrane region" description="Helical" evidence="1">
    <location>
        <begin position="34"/>
        <end position="56"/>
    </location>
</feature>
<dbReference type="PANTHER" id="PTHR36453">
    <property type="entry name" value="SECRETED PROTEIN-RELATED"/>
    <property type="match status" value="1"/>
</dbReference>
<organism evidence="3">
    <name type="scientific">uncultured bacterium lac146</name>
    <dbReference type="NCBI Taxonomy" id="1447238"/>
    <lineage>
        <taxon>Bacteria</taxon>
        <taxon>environmental samples</taxon>
    </lineage>
</organism>
<dbReference type="InterPro" id="IPR039448">
    <property type="entry name" value="Beta_helix"/>
</dbReference>
<dbReference type="InterPro" id="IPR012334">
    <property type="entry name" value="Pectin_lyas_fold"/>
</dbReference>
<proteinExistence type="predicted"/>
<dbReference type="InterPro" id="IPR011050">
    <property type="entry name" value="Pectin_lyase_fold/virulence"/>
</dbReference>
<evidence type="ECO:0000256" key="1">
    <source>
        <dbReference type="SAM" id="Phobius"/>
    </source>
</evidence>
<dbReference type="AlphaFoldDB" id="X2LJM0"/>
<feature type="domain" description="Right handed beta helix" evidence="2">
    <location>
        <begin position="390"/>
        <end position="516"/>
    </location>
</feature>
<name>X2LJM0_9BACT</name>
<accession>X2LJM0</accession>
<evidence type="ECO:0000259" key="2">
    <source>
        <dbReference type="Pfam" id="PF13229"/>
    </source>
</evidence>
<keyword evidence="1" id="KW-1133">Transmembrane helix</keyword>
<dbReference type="SUPFAM" id="SSF51126">
    <property type="entry name" value="Pectin lyase-like"/>
    <property type="match status" value="1"/>
</dbReference>
<reference evidence="3" key="1">
    <citation type="submission" date="2013-10" db="EMBL/GenBank/DDBJ databases">
        <title>Functional metagenomics reveals novel beta-galactosidases not predictable from gene sequences.</title>
        <authorList>
            <person name="Cheng J."/>
            <person name="Engel K."/>
            <person name="Romantsov T."/>
            <person name="Neufeld J.D."/>
            <person name="Rose D.R."/>
            <person name="Charles T.C."/>
        </authorList>
    </citation>
    <scope>NUCLEOTIDE SEQUENCE</scope>
</reference>
<keyword evidence="1" id="KW-0812">Transmembrane</keyword>
<keyword evidence="1" id="KW-0472">Membrane</keyword>
<dbReference type="Gene3D" id="2.160.20.10">
    <property type="entry name" value="Single-stranded right-handed beta-helix, Pectin lyase-like"/>
    <property type="match status" value="1"/>
</dbReference>
<dbReference type="Pfam" id="PF13229">
    <property type="entry name" value="Beta_helix"/>
    <property type="match status" value="1"/>
</dbReference>